<proteinExistence type="predicted"/>
<dbReference type="EMBL" id="CP043314">
    <property type="protein sequence ID" value="QEK39327.1"/>
    <property type="molecule type" value="Genomic_DNA"/>
</dbReference>
<dbReference type="Proteomes" id="UP000324924">
    <property type="component" value="Chromosome"/>
</dbReference>
<sequence length="194" mass="22809">MFRCFGNKNKVFGDYHDVEWGKPIYDDQVLFEMLILEGAHAGLSWEIILMKRDAYREAFHFFDPIKVSEMSDEELEKNMENKGIVRNRLKIFSARKNAIAFLKIVEEYKSFSNYIWGFVNNKPINNAWKEYSEVPSVSEEGDLLSKDLKKRGMTFVGPRIIYAYMQSIGMVNDHLTKCFRYDQVIKMQNDAEKS</sequence>
<dbReference type="PANTHER" id="PTHR30037">
    <property type="entry name" value="DNA-3-METHYLADENINE GLYCOSYLASE 1"/>
    <property type="match status" value="1"/>
</dbReference>
<organism evidence="2 3">
    <name type="scientific">Candidatus Nesciobacter abundans</name>
    <dbReference type="NCBI Taxonomy" id="2601668"/>
    <lineage>
        <taxon>Bacteria</taxon>
        <taxon>Pseudomonadati</taxon>
        <taxon>Pseudomonadota</taxon>
        <taxon>Alphaproteobacteria</taxon>
        <taxon>Holosporales</taxon>
        <taxon>Holosporaceae</taxon>
        <taxon>Candidatus Nesciobacter</taxon>
    </lineage>
</organism>
<dbReference type="KEGG" id="nabu:FZC36_02005"/>
<reference evidence="2 3" key="1">
    <citation type="submission" date="2019-08" db="EMBL/GenBank/DDBJ databases">
        <title>Highly reduced genomes of protist endosymbionts show evolutionary convergence.</title>
        <authorList>
            <person name="George E."/>
            <person name="Husnik F."/>
            <person name="Tashyreva D."/>
            <person name="Prokopchuk G."/>
            <person name="Horak A."/>
            <person name="Kwong W.K."/>
            <person name="Lukes J."/>
            <person name="Keeling P.J."/>
        </authorList>
    </citation>
    <scope>NUCLEOTIDE SEQUENCE [LARGE SCALE GENOMIC DNA]</scope>
    <source>
        <strain evidence="2">1604HC</strain>
    </source>
</reference>
<dbReference type="Pfam" id="PF03352">
    <property type="entry name" value="Adenine_glyco"/>
    <property type="match status" value="1"/>
</dbReference>
<accession>A0A5C0UHU1</accession>
<dbReference type="Gene3D" id="1.10.340.30">
    <property type="entry name" value="Hypothetical protein, domain 2"/>
    <property type="match status" value="1"/>
</dbReference>
<dbReference type="OrthoDB" id="9807664at2"/>
<feature type="binding site" evidence="1">
    <location>
        <position position="174"/>
    </location>
    <ligand>
        <name>Zn(2+)</name>
        <dbReference type="ChEBI" id="CHEBI:29105"/>
    </ligand>
</feature>
<protein>
    <submittedName>
        <fullName evidence="2">DNA-3-methyladenine glycosylase I</fullName>
    </submittedName>
</protein>
<dbReference type="GO" id="GO:0008725">
    <property type="term" value="F:DNA-3-methyladenine glycosylase activity"/>
    <property type="evidence" value="ECO:0007669"/>
    <property type="project" value="InterPro"/>
</dbReference>
<name>A0A5C0UHU1_9PROT</name>
<keyword evidence="1" id="KW-0479">Metal-binding</keyword>
<dbReference type="AlphaFoldDB" id="A0A5C0UHU1"/>
<keyword evidence="1" id="KW-0862">Zinc</keyword>
<feature type="binding site" evidence="1">
    <location>
        <position position="16"/>
    </location>
    <ligand>
        <name>Zn(2+)</name>
        <dbReference type="ChEBI" id="CHEBI:29105"/>
    </ligand>
</feature>
<evidence type="ECO:0000256" key="1">
    <source>
        <dbReference type="PIRSR" id="PIRSR605019-1"/>
    </source>
</evidence>
<dbReference type="PANTHER" id="PTHR30037:SF4">
    <property type="entry name" value="DNA-3-METHYLADENINE GLYCOSYLASE I"/>
    <property type="match status" value="1"/>
</dbReference>
<dbReference type="GO" id="GO:0046872">
    <property type="term" value="F:metal ion binding"/>
    <property type="evidence" value="ECO:0007669"/>
    <property type="project" value="UniProtKB-KW"/>
</dbReference>
<dbReference type="SUPFAM" id="SSF48150">
    <property type="entry name" value="DNA-glycosylase"/>
    <property type="match status" value="1"/>
</dbReference>
<dbReference type="GO" id="GO:0006284">
    <property type="term" value="P:base-excision repair"/>
    <property type="evidence" value="ECO:0007669"/>
    <property type="project" value="InterPro"/>
</dbReference>
<gene>
    <name evidence="2" type="ORF">FZC36_02005</name>
</gene>
<dbReference type="InterPro" id="IPR052891">
    <property type="entry name" value="DNA-3mA_glycosylase"/>
</dbReference>
<dbReference type="InterPro" id="IPR011257">
    <property type="entry name" value="DNA_glycosylase"/>
</dbReference>
<feature type="binding site" evidence="1">
    <location>
        <position position="178"/>
    </location>
    <ligand>
        <name>Zn(2+)</name>
        <dbReference type="ChEBI" id="CHEBI:29105"/>
    </ligand>
</feature>
<evidence type="ECO:0000313" key="3">
    <source>
        <dbReference type="Proteomes" id="UP000324924"/>
    </source>
</evidence>
<keyword evidence="3" id="KW-1185">Reference proteome</keyword>
<dbReference type="InterPro" id="IPR005019">
    <property type="entry name" value="Adenine_glyco"/>
</dbReference>
<evidence type="ECO:0000313" key="2">
    <source>
        <dbReference type="EMBL" id="QEK39327.1"/>
    </source>
</evidence>